<name>A0A0R2LF86_9LACO</name>
<dbReference type="PATRIC" id="fig|993692.3.peg.1018"/>
<keyword evidence="4" id="KW-1185">Reference proteome</keyword>
<comment type="function">
    <text evidence="2">Antitoxin component of a type II toxin-antitoxin (TA) system.</text>
</comment>
<dbReference type="OrthoDB" id="2321886at2"/>
<dbReference type="InterPro" id="IPR006442">
    <property type="entry name" value="Antitoxin_Phd/YefM"/>
</dbReference>
<dbReference type="PANTHER" id="PTHR33713:SF6">
    <property type="entry name" value="ANTITOXIN YEFM"/>
    <property type="match status" value="1"/>
</dbReference>
<evidence type="ECO:0000313" key="3">
    <source>
        <dbReference type="EMBL" id="KRO00568.1"/>
    </source>
</evidence>
<accession>A0A0R2LF86</accession>
<dbReference type="EMBL" id="JQCF01000002">
    <property type="protein sequence ID" value="KRO00568.1"/>
    <property type="molecule type" value="Genomic_DNA"/>
</dbReference>
<dbReference type="STRING" id="993692.IV57_GL001004"/>
<evidence type="ECO:0000313" key="4">
    <source>
        <dbReference type="Proteomes" id="UP000051006"/>
    </source>
</evidence>
<dbReference type="Gene3D" id="3.40.1620.10">
    <property type="entry name" value="YefM-like domain"/>
    <property type="match status" value="1"/>
</dbReference>
<evidence type="ECO:0000256" key="2">
    <source>
        <dbReference type="RuleBase" id="RU362080"/>
    </source>
</evidence>
<comment type="similarity">
    <text evidence="1 2">Belongs to the phD/YefM antitoxin family.</text>
</comment>
<dbReference type="Proteomes" id="UP000051006">
    <property type="component" value="Unassembled WGS sequence"/>
</dbReference>
<sequence>MAAKKIDSIDASKNFNKLADEVIDNQEALIINRPNKQNVVLISEQEYRFWQENLYVLGNSTNRKYLEESLQQLKNNQIKTFSMEEWKKLTDEE</sequence>
<comment type="caution">
    <text evidence="3">The sequence shown here is derived from an EMBL/GenBank/DDBJ whole genome shotgun (WGS) entry which is preliminary data.</text>
</comment>
<dbReference type="RefSeq" id="WP_057879833.1">
    <property type="nucleotide sequence ID" value="NZ_JQCF01000002.1"/>
</dbReference>
<dbReference type="Pfam" id="PF02604">
    <property type="entry name" value="PhdYeFM_antitox"/>
    <property type="match status" value="1"/>
</dbReference>
<protein>
    <recommendedName>
        <fullName evidence="2">Antitoxin</fullName>
    </recommendedName>
</protein>
<dbReference type="PANTHER" id="PTHR33713">
    <property type="entry name" value="ANTITOXIN YAFN-RELATED"/>
    <property type="match status" value="1"/>
</dbReference>
<gene>
    <name evidence="3" type="ORF">IV57_GL001004</name>
</gene>
<dbReference type="InterPro" id="IPR051405">
    <property type="entry name" value="phD/YefM_antitoxin"/>
</dbReference>
<proteinExistence type="inferred from homology"/>
<evidence type="ECO:0000256" key="1">
    <source>
        <dbReference type="ARBA" id="ARBA00009981"/>
    </source>
</evidence>
<reference evidence="3 4" key="1">
    <citation type="journal article" date="2015" name="Genome Announc.">
        <title>Expanding the biotechnology potential of lactobacilli through comparative genomics of 213 strains and associated genera.</title>
        <authorList>
            <person name="Sun Z."/>
            <person name="Harris H.M."/>
            <person name="McCann A."/>
            <person name="Guo C."/>
            <person name="Argimon S."/>
            <person name="Zhang W."/>
            <person name="Yang X."/>
            <person name="Jeffery I.B."/>
            <person name="Cooney J.C."/>
            <person name="Kagawa T.F."/>
            <person name="Liu W."/>
            <person name="Song Y."/>
            <person name="Salvetti E."/>
            <person name="Wrobel A."/>
            <person name="Rasinkangas P."/>
            <person name="Parkhill J."/>
            <person name="Rea M.C."/>
            <person name="O'Sullivan O."/>
            <person name="Ritari J."/>
            <person name="Douillard F.P."/>
            <person name="Paul Ross R."/>
            <person name="Yang R."/>
            <person name="Briner A.E."/>
            <person name="Felis G.E."/>
            <person name="de Vos W.M."/>
            <person name="Barrangou R."/>
            <person name="Klaenhammer T.R."/>
            <person name="Caufield P.W."/>
            <person name="Cui Y."/>
            <person name="Zhang H."/>
            <person name="O'Toole P.W."/>
        </authorList>
    </citation>
    <scope>NUCLEOTIDE SEQUENCE [LARGE SCALE GENOMIC DNA]</scope>
    <source>
        <strain evidence="3 4">DSM 24716</strain>
    </source>
</reference>
<dbReference type="AlphaFoldDB" id="A0A0R2LF86"/>
<dbReference type="SUPFAM" id="SSF143120">
    <property type="entry name" value="YefM-like"/>
    <property type="match status" value="1"/>
</dbReference>
<organism evidence="3 4">
    <name type="scientific">Companilactobacillus kimchiensis</name>
    <dbReference type="NCBI Taxonomy" id="993692"/>
    <lineage>
        <taxon>Bacteria</taxon>
        <taxon>Bacillati</taxon>
        <taxon>Bacillota</taxon>
        <taxon>Bacilli</taxon>
        <taxon>Lactobacillales</taxon>
        <taxon>Lactobacillaceae</taxon>
        <taxon>Companilactobacillus</taxon>
    </lineage>
</organism>
<dbReference type="InterPro" id="IPR036165">
    <property type="entry name" value="YefM-like_sf"/>
</dbReference>